<feature type="region of interest" description="Disordered" evidence="1">
    <location>
        <begin position="138"/>
        <end position="179"/>
    </location>
</feature>
<gene>
    <name evidence="2" type="ORF">PRZ48_013400</name>
</gene>
<proteinExistence type="predicted"/>
<dbReference type="InterPro" id="IPR017956">
    <property type="entry name" value="AT_hook_DNA-bd_motif"/>
</dbReference>
<feature type="region of interest" description="Disordered" evidence="1">
    <location>
        <begin position="450"/>
        <end position="608"/>
    </location>
</feature>
<evidence type="ECO:0000313" key="2">
    <source>
        <dbReference type="EMBL" id="KAK4495073.1"/>
    </source>
</evidence>
<feature type="compositionally biased region" description="Acidic residues" evidence="1">
    <location>
        <begin position="357"/>
        <end position="382"/>
    </location>
</feature>
<feature type="compositionally biased region" description="Basic and acidic residues" evidence="1">
    <location>
        <begin position="417"/>
        <end position="430"/>
    </location>
</feature>
<organism evidence="2 3">
    <name type="scientific">Zasmidium cellare</name>
    <name type="common">Wine cellar mold</name>
    <name type="synonym">Racodium cellare</name>
    <dbReference type="NCBI Taxonomy" id="395010"/>
    <lineage>
        <taxon>Eukaryota</taxon>
        <taxon>Fungi</taxon>
        <taxon>Dikarya</taxon>
        <taxon>Ascomycota</taxon>
        <taxon>Pezizomycotina</taxon>
        <taxon>Dothideomycetes</taxon>
        <taxon>Dothideomycetidae</taxon>
        <taxon>Mycosphaerellales</taxon>
        <taxon>Mycosphaerellaceae</taxon>
        <taxon>Zasmidium</taxon>
    </lineage>
</organism>
<feature type="region of interest" description="Disordered" evidence="1">
    <location>
        <begin position="292"/>
        <end position="430"/>
    </location>
</feature>
<feature type="compositionally biased region" description="Polar residues" evidence="1">
    <location>
        <begin position="469"/>
        <end position="489"/>
    </location>
</feature>
<evidence type="ECO:0000313" key="3">
    <source>
        <dbReference type="Proteomes" id="UP001305779"/>
    </source>
</evidence>
<feature type="compositionally biased region" description="Polar residues" evidence="1">
    <location>
        <begin position="526"/>
        <end position="551"/>
    </location>
</feature>
<evidence type="ECO:0000256" key="1">
    <source>
        <dbReference type="SAM" id="MobiDB-lite"/>
    </source>
</evidence>
<comment type="caution">
    <text evidence="2">The sequence shown here is derived from an EMBL/GenBank/DDBJ whole genome shotgun (WGS) entry which is preliminary data.</text>
</comment>
<dbReference type="EMBL" id="JAXOVC010000012">
    <property type="protein sequence ID" value="KAK4495073.1"/>
    <property type="molecule type" value="Genomic_DNA"/>
</dbReference>
<feature type="region of interest" description="Disordered" evidence="1">
    <location>
        <begin position="687"/>
        <end position="719"/>
    </location>
</feature>
<protein>
    <submittedName>
        <fullName evidence="2">Uncharacterized protein</fullName>
    </submittedName>
</protein>
<accession>A0ABR0E1P2</accession>
<dbReference type="PRINTS" id="PR00929">
    <property type="entry name" value="ATHOOK"/>
</dbReference>
<feature type="compositionally biased region" description="Polar residues" evidence="1">
    <location>
        <begin position="156"/>
        <end position="179"/>
    </location>
</feature>
<reference evidence="2 3" key="1">
    <citation type="journal article" date="2023" name="G3 (Bethesda)">
        <title>A chromosome-level genome assembly of Zasmidium syzygii isolated from banana leaves.</title>
        <authorList>
            <person name="van Westerhoven A.C."/>
            <person name="Mehrabi R."/>
            <person name="Talebi R."/>
            <person name="Steentjes M.B.F."/>
            <person name="Corcolon B."/>
            <person name="Chong P.A."/>
            <person name="Kema G.H.J."/>
            <person name="Seidl M.F."/>
        </authorList>
    </citation>
    <scope>NUCLEOTIDE SEQUENCE [LARGE SCALE GENOMIC DNA]</scope>
    <source>
        <strain evidence="2 3">P124</strain>
    </source>
</reference>
<dbReference type="Proteomes" id="UP001305779">
    <property type="component" value="Unassembled WGS sequence"/>
</dbReference>
<feature type="compositionally biased region" description="Pro residues" evidence="1">
    <location>
        <begin position="590"/>
        <end position="599"/>
    </location>
</feature>
<name>A0ABR0E1P2_ZASCE</name>
<keyword evidence="3" id="KW-1185">Reference proteome</keyword>
<feature type="compositionally biased region" description="Basic and acidic residues" evidence="1">
    <location>
        <begin position="506"/>
        <end position="521"/>
    </location>
</feature>
<feature type="compositionally biased region" description="Basic residues" evidence="1">
    <location>
        <begin position="307"/>
        <end position="320"/>
    </location>
</feature>
<sequence>MAGKRYLRIEAGLMDSMAYPLSFPEKPTTIHGPLGTKFTYLWSHTPFGGQSINRIPAYNKHMQVLAIAVYQAAQKEPLRGRLVQEWGYFFLRRNRFDADRGSGDHITILEGTGEEREEVSRAVEEARGLHAEGMRVEVAEENQVQPEKRGPGRPTDLTNSMGPTQSTGMPTAPTTAEQPPYTTIHGPLGTSMTYASPRFAVGQHALGRLPAYNKHIQLLRIAIYQVEPNSSLWRRLDREGGFFLDRRYRFDADRGIRSNEPIIEGTFDEREEVRRAVEFAKELYDQGWRVTVEGEEEEEDPQPEKKGRGRQKGSKAKKKKLEQDEETTIPSAEAEPPTKKSKAKHDGKLTIPGVDAPDQDEDDDAPGEDDDDAPGEDDDDAPDDGRPPPSQPRRRGRPPNANRVIYPGCNNRRGRPKTFDPEKETKESRKRWENYEVWGSGRVGLARQAEQAAAALEGGTEPPKKKARTTQAGPSSTAAAETFPTQQHELTMAPKAAQQTSSARRVLPDRQPDIRRPDIRQPEVTLPSSDQPEVTLPSSDQQVLPDQQPNITHPPRQHPPPQHPPPQQPRRQPTPEPIVYTHGTNHPLDAEPPWPPSIPDPRQHPPRHPVPAPFVHTNGPNHPIWNTPFHQRLDQTPLVHPANYIFHPPPPHYQLEPPSAAMDMSGFRSWVDDLLAPRRENPDLTARDFGVEETRREMEEVREERGDGGVEREEERRDNAEEIDIGDWADWWAEGYEEIVKWEF</sequence>
<feature type="compositionally biased region" description="Pro residues" evidence="1">
    <location>
        <begin position="557"/>
        <end position="576"/>
    </location>
</feature>